<proteinExistence type="predicted"/>
<name>A4G174_HERAR</name>
<feature type="region of interest" description="Disordered" evidence="1">
    <location>
        <begin position="1"/>
        <end position="25"/>
    </location>
</feature>
<evidence type="ECO:0000313" key="2">
    <source>
        <dbReference type="EMBL" id="CAL60261.1"/>
    </source>
</evidence>
<dbReference type="HOGENOM" id="CLU_2898061_0_0_4"/>
<dbReference type="Proteomes" id="UP000006697">
    <property type="component" value="Chromosome"/>
</dbReference>
<evidence type="ECO:0000313" key="3">
    <source>
        <dbReference type="Proteomes" id="UP000006697"/>
    </source>
</evidence>
<keyword evidence="3" id="KW-1185">Reference proteome</keyword>
<feature type="compositionally biased region" description="Polar residues" evidence="1">
    <location>
        <begin position="1"/>
        <end position="12"/>
    </location>
</feature>
<dbReference type="EMBL" id="CU207211">
    <property type="protein sequence ID" value="CAL60261.1"/>
    <property type="molecule type" value="Genomic_DNA"/>
</dbReference>
<sequence>MHHALCSQSNLKSPRPHIDPMSNQSTALDGTVARLTYRDYVYLFRNSLRFAHEVSSRKYLHS</sequence>
<organism evidence="2 3">
    <name type="scientific">Herminiimonas arsenicoxydans</name>
    <dbReference type="NCBI Taxonomy" id="204773"/>
    <lineage>
        <taxon>Bacteria</taxon>
        <taxon>Pseudomonadati</taxon>
        <taxon>Pseudomonadota</taxon>
        <taxon>Betaproteobacteria</taxon>
        <taxon>Burkholderiales</taxon>
        <taxon>Oxalobacteraceae</taxon>
        <taxon>Herminiimonas</taxon>
    </lineage>
</organism>
<protein>
    <submittedName>
        <fullName evidence="2">Uncharacterized protein</fullName>
    </submittedName>
</protein>
<dbReference type="STRING" id="204773.HEAR0025"/>
<reference evidence="2 3" key="1">
    <citation type="journal article" date="2007" name="PLoS Genet.">
        <title>A tale of two oxidation states: bacterial colonization of arsenic-rich environments.</title>
        <authorList>
            <person name="Muller D."/>
            <person name="Medigue C."/>
            <person name="Koechler S."/>
            <person name="Barbe V."/>
            <person name="Barakat M."/>
            <person name="Talla E."/>
            <person name="Bonnefoy V."/>
            <person name="Krin E."/>
            <person name="Arsene-Ploetze F."/>
            <person name="Carapito C."/>
            <person name="Chandler M."/>
            <person name="Cournoyer B."/>
            <person name="Cruveiller S."/>
            <person name="Dossat C."/>
            <person name="Duval S."/>
            <person name="Heymann M."/>
            <person name="Leize E."/>
            <person name="Lieutaud A."/>
            <person name="Lievremont D."/>
            <person name="Makita Y."/>
            <person name="Mangenot S."/>
            <person name="Nitschke W."/>
            <person name="Ortet P."/>
            <person name="Perdrial N."/>
            <person name="Schoepp B."/>
            <person name="Siguier N."/>
            <person name="Simeonova D.D."/>
            <person name="Rouy Z."/>
            <person name="Segurens B."/>
            <person name="Turlin E."/>
            <person name="Vallenet D."/>
            <person name="Van Dorsselaer A."/>
            <person name="Weiss S."/>
            <person name="Weissenbach J."/>
            <person name="Lett M.C."/>
            <person name="Danchin A."/>
            <person name="Bertin P.N."/>
        </authorList>
    </citation>
    <scope>NUCLEOTIDE SEQUENCE [LARGE SCALE GENOMIC DNA]</scope>
    <source>
        <strain evidence="3">ULPAs1</strain>
    </source>
</reference>
<accession>A4G174</accession>
<dbReference type="AlphaFoldDB" id="A4G174"/>
<evidence type="ECO:0000256" key="1">
    <source>
        <dbReference type="SAM" id="MobiDB-lite"/>
    </source>
</evidence>
<gene>
    <name evidence="2" type="ordered locus">HEAR0025</name>
</gene>
<dbReference type="KEGG" id="har:HEAR0025"/>